<dbReference type="Gene3D" id="3.30.1490.410">
    <property type="entry name" value="Uncharacterised protein PF16224, DUF4883"/>
    <property type="match status" value="1"/>
</dbReference>
<name>A0A1M6MMW4_9CLOT</name>
<proteinExistence type="predicted"/>
<dbReference type="STRING" id="1121298.SAMN05444401_4036"/>
<dbReference type="OrthoDB" id="1937023at2"/>
<gene>
    <name evidence="1" type="ORF">SAMN05444401_4036</name>
</gene>
<reference evidence="1 2" key="1">
    <citation type="submission" date="2016-11" db="EMBL/GenBank/DDBJ databases">
        <authorList>
            <person name="Jaros S."/>
            <person name="Januszkiewicz K."/>
            <person name="Wedrychowicz H."/>
        </authorList>
    </citation>
    <scope>NUCLEOTIDE SEQUENCE [LARGE SCALE GENOMIC DNA]</scope>
    <source>
        <strain evidence="1 2">DSM 21864</strain>
    </source>
</reference>
<dbReference type="AlphaFoldDB" id="A0A1M6MMW4"/>
<protein>
    <submittedName>
        <fullName evidence="1">Uncharacterized protein</fullName>
    </submittedName>
</protein>
<sequence length="158" mass="18766">MRRFFRLCFILLICLLFNGCKINYSEYPKISEKPNINYYTLLLASELNDNDNYNVSLLETNLYKEVTIDKDAKDTIINFLSSLEANNFIKLKEEIKTTPEYKFFIKIDSRKYIINVYNENLISIHPWDGTYSEDFISMNNIPKSYNLYGLCKYILNKN</sequence>
<organism evidence="1 2">
    <name type="scientific">Clostridium amylolyticum</name>
    <dbReference type="NCBI Taxonomy" id="1121298"/>
    <lineage>
        <taxon>Bacteria</taxon>
        <taxon>Bacillati</taxon>
        <taxon>Bacillota</taxon>
        <taxon>Clostridia</taxon>
        <taxon>Eubacteriales</taxon>
        <taxon>Clostridiaceae</taxon>
        <taxon>Clostridium</taxon>
    </lineage>
</organism>
<dbReference type="CDD" id="cd15786">
    <property type="entry name" value="CPF_1278_like"/>
    <property type="match status" value="1"/>
</dbReference>
<evidence type="ECO:0000313" key="2">
    <source>
        <dbReference type="Proteomes" id="UP000184080"/>
    </source>
</evidence>
<dbReference type="RefSeq" id="WP_073011122.1">
    <property type="nucleotide sequence ID" value="NZ_FQZO01000009.1"/>
</dbReference>
<dbReference type="Pfam" id="PF16224">
    <property type="entry name" value="DUF4883"/>
    <property type="match status" value="1"/>
</dbReference>
<keyword evidence="2" id="KW-1185">Reference proteome</keyword>
<dbReference type="EMBL" id="FQZO01000009">
    <property type="protein sequence ID" value="SHJ84807.1"/>
    <property type="molecule type" value="Genomic_DNA"/>
</dbReference>
<dbReference type="Proteomes" id="UP000184080">
    <property type="component" value="Unassembled WGS sequence"/>
</dbReference>
<accession>A0A1M6MMW4</accession>
<evidence type="ECO:0000313" key="1">
    <source>
        <dbReference type="EMBL" id="SHJ84807.1"/>
    </source>
</evidence>
<dbReference type="InterPro" id="IPR032619">
    <property type="entry name" value="DUF4883"/>
</dbReference>